<dbReference type="Pfam" id="PF00578">
    <property type="entry name" value="AhpC-TSA"/>
    <property type="match status" value="1"/>
</dbReference>
<dbReference type="InterPro" id="IPR013766">
    <property type="entry name" value="Thioredoxin_domain"/>
</dbReference>
<dbReference type="InterPro" id="IPR017801">
    <property type="entry name" value="DUF3738"/>
</dbReference>
<evidence type="ECO:0000259" key="1">
    <source>
        <dbReference type="PROSITE" id="PS51352"/>
    </source>
</evidence>
<dbReference type="InterPro" id="IPR050553">
    <property type="entry name" value="Thioredoxin_ResA/DsbE_sf"/>
</dbReference>
<dbReference type="PROSITE" id="PS51257">
    <property type="entry name" value="PROKAR_LIPOPROTEIN"/>
    <property type="match status" value="1"/>
</dbReference>
<protein>
    <submittedName>
        <fullName evidence="2">TlpA family protein disulfide reductase</fullName>
    </submittedName>
</protein>
<feature type="domain" description="Thioredoxin" evidence="1">
    <location>
        <begin position="23"/>
        <end position="160"/>
    </location>
</feature>
<dbReference type="PANTHER" id="PTHR42852">
    <property type="entry name" value="THIOL:DISULFIDE INTERCHANGE PROTEIN DSBE"/>
    <property type="match status" value="1"/>
</dbReference>
<gene>
    <name evidence="2" type="ORF">LBU54_15125</name>
</gene>
<accession>A0ABS7XV84</accession>
<comment type="caution">
    <text evidence="2">The sequence shown here is derived from an EMBL/GenBank/DDBJ whole genome shotgun (WGS) entry which is preliminary data.</text>
</comment>
<dbReference type="PROSITE" id="PS51352">
    <property type="entry name" value="THIOREDOXIN_2"/>
    <property type="match status" value="1"/>
</dbReference>
<sequence length="391" mass="45651">MKNILILIIIASFLSCSDEKKVAEIGKKIPDYSFNEILNKDKEPFNLNNRDKPIIIEFWATWCSPCIPAMKKLENYQEKFDNDIEIITVSTDNRKNLNRYIENTQTSLRVAFDTTHLKIFNYKYIPHAILIDKNGIVQAITTPDKITEETINDLIKGKPIKLEETEVATSNFSLNKEFKNNNYQYKLTSENKNLGFKNEIKRDENGEPISLDFRNVSIYRLMTDIYGLSSAARIYTVKELPSNKYCFNLEQKENYKKGLLENAKEILNKNLAVRADLVEKEVDSAYVLEIVDKSKLPEKSNEEKYTREFRGPFYSGKKLTSYNLIEYLENEVQKPIKDKTQLDYEFDIELNWSYEDGFSLNRELEKHGFRINISEQPEKIKMLKLSKNNGG</sequence>
<proteinExistence type="predicted"/>
<dbReference type="Gene3D" id="3.40.30.10">
    <property type="entry name" value="Glutaredoxin"/>
    <property type="match status" value="1"/>
</dbReference>
<dbReference type="CDD" id="cd02966">
    <property type="entry name" value="TlpA_like_family"/>
    <property type="match status" value="1"/>
</dbReference>
<reference evidence="3" key="1">
    <citation type="submission" date="2023-07" db="EMBL/GenBank/DDBJ databases">
        <authorList>
            <person name="Yue Y."/>
        </authorList>
    </citation>
    <scope>NUCLEOTIDE SEQUENCE [LARGE SCALE GENOMIC DNA]</scope>
    <source>
        <strain evidence="3">D23</strain>
    </source>
</reference>
<dbReference type="InterPro" id="IPR000866">
    <property type="entry name" value="AhpC/TSA"/>
</dbReference>
<organism evidence="2 3">
    <name type="scientific">Winogradskyella alexanderae</name>
    <dbReference type="NCBI Taxonomy" id="2877123"/>
    <lineage>
        <taxon>Bacteria</taxon>
        <taxon>Pseudomonadati</taxon>
        <taxon>Bacteroidota</taxon>
        <taxon>Flavobacteriia</taxon>
        <taxon>Flavobacteriales</taxon>
        <taxon>Flavobacteriaceae</taxon>
        <taxon>Winogradskyella</taxon>
    </lineage>
</organism>
<dbReference type="SUPFAM" id="SSF52833">
    <property type="entry name" value="Thioredoxin-like"/>
    <property type="match status" value="1"/>
</dbReference>
<keyword evidence="3" id="KW-1185">Reference proteome</keyword>
<dbReference type="PANTHER" id="PTHR42852:SF13">
    <property type="entry name" value="PROTEIN DIPZ"/>
    <property type="match status" value="1"/>
</dbReference>
<dbReference type="RefSeq" id="WP_224531937.1">
    <property type="nucleotide sequence ID" value="NZ_JAIUJR010000025.1"/>
</dbReference>
<dbReference type="EMBL" id="JAIUJR010000025">
    <property type="protein sequence ID" value="MCA0133923.1"/>
    <property type="molecule type" value="Genomic_DNA"/>
</dbReference>
<dbReference type="Pfam" id="PF12543">
    <property type="entry name" value="DUF3738"/>
    <property type="match status" value="1"/>
</dbReference>
<dbReference type="InterPro" id="IPR036249">
    <property type="entry name" value="Thioredoxin-like_sf"/>
</dbReference>
<dbReference type="Proteomes" id="UP001198901">
    <property type="component" value="Unassembled WGS sequence"/>
</dbReference>
<name>A0ABS7XV84_9FLAO</name>
<evidence type="ECO:0000313" key="3">
    <source>
        <dbReference type="Proteomes" id="UP001198901"/>
    </source>
</evidence>
<evidence type="ECO:0000313" key="2">
    <source>
        <dbReference type="EMBL" id="MCA0133923.1"/>
    </source>
</evidence>